<comment type="caution">
    <text evidence="1">The sequence shown here is derived from an EMBL/GenBank/DDBJ whole genome shotgun (WGS) entry which is preliminary data.</text>
</comment>
<gene>
    <name evidence="1" type="ORF">P5673_003698</name>
</gene>
<proteinExistence type="predicted"/>
<reference evidence="1" key="2">
    <citation type="journal article" date="2023" name="Science">
        <title>Genomic signatures of disease resistance in endangered staghorn corals.</title>
        <authorList>
            <person name="Vollmer S.V."/>
            <person name="Selwyn J.D."/>
            <person name="Despard B.A."/>
            <person name="Roesel C.L."/>
        </authorList>
    </citation>
    <scope>NUCLEOTIDE SEQUENCE</scope>
    <source>
        <strain evidence="1">K2</strain>
    </source>
</reference>
<dbReference type="Proteomes" id="UP001249851">
    <property type="component" value="Unassembled WGS sequence"/>
</dbReference>
<organism evidence="1 2">
    <name type="scientific">Acropora cervicornis</name>
    <name type="common">Staghorn coral</name>
    <dbReference type="NCBI Taxonomy" id="6130"/>
    <lineage>
        <taxon>Eukaryota</taxon>
        <taxon>Metazoa</taxon>
        <taxon>Cnidaria</taxon>
        <taxon>Anthozoa</taxon>
        <taxon>Hexacorallia</taxon>
        <taxon>Scleractinia</taxon>
        <taxon>Astrocoeniina</taxon>
        <taxon>Acroporidae</taxon>
        <taxon>Acropora</taxon>
    </lineage>
</organism>
<protein>
    <submittedName>
        <fullName evidence="1">Uncharacterized protein</fullName>
    </submittedName>
</protein>
<sequence length="363" mass="39772">MNFGDVREMSMRYLWWKYWTCALKHDSSSYITCDGTRRNFTQQYSNIFPRLFTMTRASPTARYFLRVNTGVTGSNLLQGKILNLLIDCSAPVPIAGSQRVHFEVCVTLKLQGTESCPVQAPSSSVSSSTLLKKTTQITKSSLEPYTSHIQQSSSNPLPLATSWKYRTSSVVSSRKPSALHTTVPTSSEWTSTVSVRTSTLFATSSNMFVTSTEVYTPKPKATTISMSLSVTSLTVSNSFPKAQSSPVLLTSSIRGSKSSTTPIVPSSLIGNSTVAMIKAFQASFQILPTINISPVVLGIPPSVDEGHETQVVLQQMGTSIQPATFEPKNAPSFTKRESGDKDIRCEPAYNLTIRRGRHNQKIT</sequence>
<evidence type="ECO:0000313" key="1">
    <source>
        <dbReference type="EMBL" id="KAK2571137.1"/>
    </source>
</evidence>
<accession>A0AAD9R182</accession>
<evidence type="ECO:0000313" key="2">
    <source>
        <dbReference type="Proteomes" id="UP001249851"/>
    </source>
</evidence>
<reference evidence="1" key="1">
    <citation type="journal article" date="2023" name="G3 (Bethesda)">
        <title>Whole genome assembly and annotation of the endangered Caribbean coral Acropora cervicornis.</title>
        <authorList>
            <person name="Selwyn J.D."/>
            <person name="Vollmer S.V."/>
        </authorList>
    </citation>
    <scope>NUCLEOTIDE SEQUENCE</scope>
    <source>
        <strain evidence="1">K2</strain>
    </source>
</reference>
<dbReference type="AlphaFoldDB" id="A0AAD9R182"/>
<name>A0AAD9R182_ACRCE</name>
<dbReference type="EMBL" id="JARQWQ010000006">
    <property type="protein sequence ID" value="KAK2571137.1"/>
    <property type="molecule type" value="Genomic_DNA"/>
</dbReference>
<keyword evidence="2" id="KW-1185">Reference proteome</keyword>